<evidence type="ECO:0000259" key="3">
    <source>
        <dbReference type="SMART" id="SM00198"/>
    </source>
</evidence>
<protein>
    <recommendedName>
        <fullName evidence="3">SCP domain-containing protein</fullName>
    </recommendedName>
</protein>
<dbReference type="PRINTS" id="PR00837">
    <property type="entry name" value="V5TPXLIKE"/>
</dbReference>
<reference evidence="4" key="1">
    <citation type="submission" date="2021-01" db="EMBL/GenBank/DDBJ databases">
        <authorList>
            <person name="Corre E."/>
            <person name="Pelletier E."/>
            <person name="Niang G."/>
            <person name="Scheremetjew M."/>
            <person name="Finn R."/>
            <person name="Kale V."/>
            <person name="Holt S."/>
            <person name="Cochrane G."/>
            <person name="Meng A."/>
            <person name="Brown T."/>
            <person name="Cohen L."/>
        </authorList>
    </citation>
    <scope>NUCLEOTIDE SEQUENCE</scope>
    <source>
        <strain evidence="4">GSO104</strain>
    </source>
</reference>
<feature type="compositionally biased region" description="Basic and acidic residues" evidence="1">
    <location>
        <begin position="24"/>
        <end position="44"/>
    </location>
</feature>
<dbReference type="Pfam" id="PF00188">
    <property type="entry name" value="CAP"/>
    <property type="match status" value="1"/>
</dbReference>
<name>A0A7S4RAS1_9STRA</name>
<organism evidence="4">
    <name type="scientific">Ditylum brightwellii</name>
    <dbReference type="NCBI Taxonomy" id="49249"/>
    <lineage>
        <taxon>Eukaryota</taxon>
        <taxon>Sar</taxon>
        <taxon>Stramenopiles</taxon>
        <taxon>Ochrophyta</taxon>
        <taxon>Bacillariophyta</taxon>
        <taxon>Mediophyceae</taxon>
        <taxon>Lithodesmiophycidae</taxon>
        <taxon>Lithodesmiales</taxon>
        <taxon>Lithodesmiaceae</taxon>
        <taxon>Ditylum</taxon>
    </lineage>
</organism>
<evidence type="ECO:0000256" key="2">
    <source>
        <dbReference type="SAM" id="SignalP"/>
    </source>
</evidence>
<dbReference type="PROSITE" id="PS51257">
    <property type="entry name" value="PROKAR_LIPOPROTEIN"/>
    <property type="match status" value="1"/>
</dbReference>
<feature type="compositionally biased region" description="Pro residues" evidence="1">
    <location>
        <begin position="167"/>
        <end position="192"/>
    </location>
</feature>
<dbReference type="InterPro" id="IPR035940">
    <property type="entry name" value="CAP_sf"/>
</dbReference>
<dbReference type="SMART" id="SM00198">
    <property type="entry name" value="SCP"/>
    <property type="match status" value="1"/>
</dbReference>
<feature type="chain" id="PRO_5031169540" description="SCP domain-containing protein" evidence="2">
    <location>
        <begin position="22"/>
        <end position="347"/>
    </location>
</feature>
<feature type="domain" description="SCP" evidence="3">
    <location>
        <begin position="196"/>
        <end position="324"/>
    </location>
</feature>
<dbReference type="AlphaFoldDB" id="A0A7S4RAS1"/>
<keyword evidence="2" id="KW-0732">Signal</keyword>
<dbReference type="PANTHER" id="PTHR10334">
    <property type="entry name" value="CYSTEINE-RICH SECRETORY PROTEIN-RELATED"/>
    <property type="match status" value="1"/>
</dbReference>
<feature type="region of interest" description="Disordered" evidence="1">
    <location>
        <begin position="165"/>
        <end position="199"/>
    </location>
</feature>
<evidence type="ECO:0000256" key="1">
    <source>
        <dbReference type="SAM" id="MobiDB-lite"/>
    </source>
</evidence>
<dbReference type="Gene3D" id="3.40.33.10">
    <property type="entry name" value="CAP"/>
    <property type="match status" value="1"/>
</dbReference>
<dbReference type="EMBL" id="HBNS01019700">
    <property type="protein sequence ID" value="CAE4608657.1"/>
    <property type="molecule type" value="Transcribed_RNA"/>
</dbReference>
<dbReference type="InterPro" id="IPR014044">
    <property type="entry name" value="CAP_dom"/>
</dbReference>
<gene>
    <name evidence="4" type="ORF">DBRI00130_LOCUS15667</name>
</gene>
<proteinExistence type="predicted"/>
<evidence type="ECO:0000313" key="4">
    <source>
        <dbReference type="EMBL" id="CAE4608657.1"/>
    </source>
</evidence>
<sequence length="347" mass="38548">MRVIDFAVVIVTLMGFPLLSSCDSEHQGPSEVSPNEKHSRKEYLRGAGPGEGFDVHDLDGQYSGLGKRSRILQSDTITIKNECSENLKVIVRYEKKNKNRVVKRNIRSNASVRLPRATSSDFYLYATGKNRRKVIQGNDWCVNNKKCLKQLEGLGLYSITCNGSPSTNPPPAPTPNPPPAPTPNPPPIPSPPTSGSESDIWLDAHNRRRLKYHNKELQWSSAIAQTAQSWANELVSKSGCKLAHDKDSKYGENLAANYGGNQHDTIDNILARWTENEIDTPFPYNMHRSQVLWKMTDFVGCAVASKPGCYIQVCRYVRPGNCNINEDGSNLEEKMLADSSPCGPFTV</sequence>
<dbReference type="SUPFAM" id="SSF55797">
    <property type="entry name" value="PR-1-like"/>
    <property type="match status" value="1"/>
</dbReference>
<feature type="signal peptide" evidence="2">
    <location>
        <begin position="1"/>
        <end position="21"/>
    </location>
</feature>
<accession>A0A7S4RAS1</accession>
<dbReference type="InterPro" id="IPR001283">
    <property type="entry name" value="CRISP-related"/>
</dbReference>
<feature type="region of interest" description="Disordered" evidence="1">
    <location>
        <begin position="24"/>
        <end position="54"/>
    </location>
</feature>